<dbReference type="PANTHER" id="PTHR30522">
    <property type="entry name" value="NUCLEOSIDE TRIPHOSPHATE PYROPHOSPHOHYDROLASE"/>
    <property type="match status" value="1"/>
</dbReference>
<reference evidence="1 2" key="1">
    <citation type="submission" date="2024-06" db="EMBL/GenBank/DDBJ databases">
        <authorList>
            <person name="Li F."/>
        </authorList>
    </citation>
    <scope>NUCLEOTIDE SEQUENCE [LARGE SCALE GENOMIC DNA]</scope>
    <source>
        <strain evidence="1 2">GXAS 311</strain>
    </source>
</reference>
<organism evidence="1 2">
    <name type="scientific">Aliikangiella maris</name>
    <dbReference type="NCBI Taxonomy" id="3162458"/>
    <lineage>
        <taxon>Bacteria</taxon>
        <taxon>Pseudomonadati</taxon>
        <taxon>Pseudomonadota</taxon>
        <taxon>Gammaproteobacteria</taxon>
        <taxon>Oceanospirillales</taxon>
        <taxon>Pleioneaceae</taxon>
        <taxon>Aliikangiella</taxon>
    </lineage>
</organism>
<dbReference type="EMBL" id="JBEVCJ010000003">
    <property type="protein sequence ID" value="MET1254169.1"/>
    <property type="molecule type" value="Genomic_DNA"/>
</dbReference>
<dbReference type="PANTHER" id="PTHR30522:SF0">
    <property type="entry name" value="NUCLEOSIDE TRIPHOSPHATE PYROPHOSPHOHYDROLASE"/>
    <property type="match status" value="1"/>
</dbReference>
<accession>A0ABV2BQH1</accession>
<dbReference type="EC" id="3.6.1.9" evidence="1"/>
<dbReference type="InterPro" id="IPR048015">
    <property type="entry name" value="NTP-PPase_MazG-like_N"/>
</dbReference>
<dbReference type="Proteomes" id="UP001548189">
    <property type="component" value="Unassembled WGS sequence"/>
</dbReference>
<protein>
    <submittedName>
        <fullName evidence="1">Nucleoside triphosphate pyrophosphohydrolase</fullName>
        <ecNumber evidence="1">3.6.1.9</ecNumber>
    </submittedName>
</protein>
<comment type="caution">
    <text evidence="1">The sequence shown here is derived from an EMBL/GenBank/DDBJ whole genome shotgun (WGS) entry which is preliminary data.</text>
</comment>
<dbReference type="InterPro" id="IPR048011">
    <property type="entry name" value="NTP-PPase_MazG-like_C"/>
</dbReference>
<dbReference type="NCBIfam" id="TIGR00444">
    <property type="entry name" value="mazG"/>
    <property type="match status" value="1"/>
</dbReference>
<dbReference type="GO" id="GO:0047429">
    <property type="term" value="F:nucleoside triphosphate diphosphatase activity"/>
    <property type="evidence" value="ECO:0007669"/>
    <property type="project" value="UniProtKB-EC"/>
</dbReference>
<dbReference type="SUPFAM" id="SSF101386">
    <property type="entry name" value="all-alpha NTP pyrophosphatases"/>
    <property type="match status" value="2"/>
</dbReference>
<dbReference type="CDD" id="cd11529">
    <property type="entry name" value="NTP-PPase_MazG_Cterm"/>
    <property type="match status" value="1"/>
</dbReference>
<dbReference type="NCBIfam" id="NF007113">
    <property type="entry name" value="PRK09562.1"/>
    <property type="match status" value="1"/>
</dbReference>
<keyword evidence="2" id="KW-1185">Reference proteome</keyword>
<proteinExistence type="predicted"/>
<evidence type="ECO:0000313" key="2">
    <source>
        <dbReference type="Proteomes" id="UP001548189"/>
    </source>
</evidence>
<gene>
    <name evidence="1" type="primary">mazG</name>
    <name evidence="1" type="ORF">ABVT43_03415</name>
</gene>
<keyword evidence="1" id="KW-0378">Hydrolase</keyword>
<dbReference type="Gene3D" id="1.10.287.1080">
    <property type="entry name" value="MazG-like"/>
    <property type="match status" value="2"/>
</dbReference>
<dbReference type="CDD" id="cd11528">
    <property type="entry name" value="NTP-PPase_MazG_Nterm"/>
    <property type="match status" value="1"/>
</dbReference>
<dbReference type="InterPro" id="IPR004518">
    <property type="entry name" value="MazG-like_dom"/>
</dbReference>
<sequence>MTKPDHSQRLLAQVNEKQGIEKLLAVMSALRDPQGGCEWDLKQNYATIVPFTIEEVYEVVEAIETNDFESLKGELGDLLFQIVFYAQLAKEEGRFDFQQIAEVVSQKLVSRHPHVFSDASFSSESELSDAWEKHKQQERQQRNKTANASMLDDIPKALPELKRAHKLQKRAAKAGFDWSSVDPVWEKLTEESLEVKQAAESAEQDKLEEEIGDLLFTAVNLARHYRVDADLALRKANHKFEARFRTLEKRANKPLTQMTLAELDEIWNQAKASLSETE</sequence>
<evidence type="ECO:0000313" key="1">
    <source>
        <dbReference type="EMBL" id="MET1254169.1"/>
    </source>
</evidence>
<name>A0ABV2BQH1_9GAMM</name>
<dbReference type="Pfam" id="PF03819">
    <property type="entry name" value="MazG"/>
    <property type="match status" value="2"/>
</dbReference>
<dbReference type="InterPro" id="IPR011551">
    <property type="entry name" value="NTP_PyrPHydrolase_MazG"/>
</dbReference>